<sequence>MQTGQLAPEFELPDQSGTPRSLDALLANGPLVLFFYPAANTPICTAEACHFRDLSAEFTALGASCVGISTDGVDTQAGFASKQNLGYPLLSDADGRVASAFGVKRGLLGKLAPVKRQTFVIDRDRKVAKVITGEFRADAHADEALRFLRERALQ</sequence>
<evidence type="ECO:0000256" key="10">
    <source>
        <dbReference type="ARBA" id="ARBA00038489"/>
    </source>
</evidence>
<dbReference type="InterPro" id="IPR000866">
    <property type="entry name" value="AhpC/TSA"/>
</dbReference>
<proteinExistence type="inferred from homology"/>
<dbReference type="RefSeq" id="WP_327096960.1">
    <property type="nucleotide sequence ID" value="NZ_CP109149.1"/>
</dbReference>
<evidence type="ECO:0000256" key="7">
    <source>
        <dbReference type="ARBA" id="ARBA00023157"/>
    </source>
</evidence>
<dbReference type="EMBL" id="CP109441">
    <property type="protein sequence ID" value="WUV43804.1"/>
    <property type="molecule type" value="Genomic_DNA"/>
</dbReference>
<evidence type="ECO:0000256" key="3">
    <source>
        <dbReference type="ARBA" id="ARBA00013017"/>
    </source>
</evidence>
<evidence type="ECO:0000256" key="4">
    <source>
        <dbReference type="ARBA" id="ARBA00022559"/>
    </source>
</evidence>
<evidence type="ECO:0000256" key="9">
    <source>
        <dbReference type="ARBA" id="ARBA00032824"/>
    </source>
</evidence>
<evidence type="ECO:0000313" key="15">
    <source>
        <dbReference type="Proteomes" id="UP001432062"/>
    </source>
</evidence>
<evidence type="ECO:0000256" key="2">
    <source>
        <dbReference type="ARBA" id="ARBA00011245"/>
    </source>
</evidence>
<comment type="catalytic activity">
    <reaction evidence="12">
        <text>a hydroperoxide + [thioredoxin]-dithiol = an alcohol + [thioredoxin]-disulfide + H2O</text>
        <dbReference type="Rhea" id="RHEA:62620"/>
        <dbReference type="Rhea" id="RHEA-COMP:10698"/>
        <dbReference type="Rhea" id="RHEA-COMP:10700"/>
        <dbReference type="ChEBI" id="CHEBI:15377"/>
        <dbReference type="ChEBI" id="CHEBI:29950"/>
        <dbReference type="ChEBI" id="CHEBI:30879"/>
        <dbReference type="ChEBI" id="CHEBI:35924"/>
        <dbReference type="ChEBI" id="CHEBI:50058"/>
        <dbReference type="EC" id="1.11.1.24"/>
    </reaction>
</comment>
<dbReference type="InterPro" id="IPR036249">
    <property type="entry name" value="Thioredoxin-like_sf"/>
</dbReference>
<dbReference type="PANTHER" id="PTHR42801">
    <property type="entry name" value="THIOREDOXIN-DEPENDENT PEROXIDE REDUCTASE"/>
    <property type="match status" value="1"/>
</dbReference>
<accession>A0ABZ1YPZ1</accession>
<dbReference type="InterPro" id="IPR024706">
    <property type="entry name" value="Peroxiredoxin_AhpC-typ"/>
</dbReference>
<evidence type="ECO:0000259" key="13">
    <source>
        <dbReference type="PROSITE" id="PS51352"/>
    </source>
</evidence>
<dbReference type="InterPro" id="IPR050924">
    <property type="entry name" value="Peroxiredoxin_BCP/PrxQ"/>
</dbReference>
<dbReference type="PROSITE" id="PS51352">
    <property type="entry name" value="THIOREDOXIN_2"/>
    <property type="match status" value="1"/>
</dbReference>
<gene>
    <name evidence="14" type="ORF">OG563_31950</name>
</gene>
<reference evidence="14" key="1">
    <citation type="submission" date="2022-10" db="EMBL/GenBank/DDBJ databases">
        <title>The complete genomes of actinobacterial strains from the NBC collection.</title>
        <authorList>
            <person name="Joergensen T.S."/>
            <person name="Alvarez Arevalo M."/>
            <person name="Sterndorff E.B."/>
            <person name="Faurdal D."/>
            <person name="Vuksanovic O."/>
            <person name="Mourched A.-S."/>
            <person name="Charusanti P."/>
            <person name="Shaw S."/>
            <person name="Blin K."/>
            <person name="Weber T."/>
        </authorList>
    </citation>
    <scope>NUCLEOTIDE SEQUENCE</scope>
    <source>
        <strain evidence="14">NBC_01482</strain>
    </source>
</reference>
<dbReference type="Proteomes" id="UP001432062">
    <property type="component" value="Chromosome"/>
</dbReference>
<comment type="subunit">
    <text evidence="2">Monomer.</text>
</comment>
<keyword evidence="6" id="KW-0560">Oxidoreductase</keyword>
<comment type="similarity">
    <text evidence="10">Belongs to the peroxiredoxin family. BCP/PrxQ subfamily.</text>
</comment>
<dbReference type="InterPro" id="IPR013766">
    <property type="entry name" value="Thioredoxin_domain"/>
</dbReference>
<dbReference type="PANTHER" id="PTHR42801:SF8">
    <property type="entry name" value="PEROXIREDOXIN RV1608C-RELATED"/>
    <property type="match status" value="1"/>
</dbReference>
<dbReference type="SUPFAM" id="SSF52833">
    <property type="entry name" value="Thioredoxin-like"/>
    <property type="match status" value="1"/>
</dbReference>
<name>A0ABZ1YPZ1_9NOCA</name>
<dbReference type="CDD" id="cd03017">
    <property type="entry name" value="PRX_BCP"/>
    <property type="match status" value="1"/>
</dbReference>
<keyword evidence="15" id="KW-1185">Reference proteome</keyword>
<keyword evidence="7" id="KW-1015">Disulfide bond</keyword>
<evidence type="ECO:0000256" key="11">
    <source>
        <dbReference type="ARBA" id="ARBA00041373"/>
    </source>
</evidence>
<evidence type="ECO:0000256" key="6">
    <source>
        <dbReference type="ARBA" id="ARBA00023002"/>
    </source>
</evidence>
<organism evidence="14 15">
    <name type="scientific">Nocardia vinacea</name>
    <dbReference type="NCBI Taxonomy" id="96468"/>
    <lineage>
        <taxon>Bacteria</taxon>
        <taxon>Bacillati</taxon>
        <taxon>Actinomycetota</taxon>
        <taxon>Actinomycetes</taxon>
        <taxon>Mycobacteriales</taxon>
        <taxon>Nocardiaceae</taxon>
        <taxon>Nocardia</taxon>
    </lineage>
</organism>
<evidence type="ECO:0000256" key="1">
    <source>
        <dbReference type="ARBA" id="ARBA00003330"/>
    </source>
</evidence>
<dbReference type="EC" id="1.11.1.24" evidence="3"/>
<evidence type="ECO:0000256" key="5">
    <source>
        <dbReference type="ARBA" id="ARBA00022862"/>
    </source>
</evidence>
<keyword evidence="8" id="KW-0676">Redox-active center</keyword>
<dbReference type="PIRSF" id="PIRSF000239">
    <property type="entry name" value="AHPC"/>
    <property type="match status" value="1"/>
</dbReference>
<evidence type="ECO:0000313" key="14">
    <source>
        <dbReference type="EMBL" id="WUV43804.1"/>
    </source>
</evidence>
<evidence type="ECO:0000256" key="12">
    <source>
        <dbReference type="ARBA" id="ARBA00049091"/>
    </source>
</evidence>
<keyword evidence="5" id="KW-0049">Antioxidant</keyword>
<dbReference type="Gene3D" id="3.40.30.10">
    <property type="entry name" value="Glutaredoxin"/>
    <property type="match status" value="1"/>
</dbReference>
<evidence type="ECO:0000256" key="8">
    <source>
        <dbReference type="ARBA" id="ARBA00023284"/>
    </source>
</evidence>
<comment type="function">
    <text evidence="1">Thiol-specific peroxidase that catalyzes the reduction of hydrogen peroxide and organic hydroperoxides to water and alcohols, respectively. Plays a role in cell protection against oxidative stress by detoxifying peroxides and as sensor of hydrogen peroxide-mediated signaling events.</text>
</comment>
<feature type="domain" description="Thioredoxin" evidence="13">
    <location>
        <begin position="1"/>
        <end position="153"/>
    </location>
</feature>
<protein>
    <recommendedName>
        <fullName evidence="3">thioredoxin-dependent peroxiredoxin</fullName>
        <ecNumber evidence="3">1.11.1.24</ecNumber>
    </recommendedName>
    <alternativeName>
        <fullName evidence="11">Bacterioferritin comigratory protein</fullName>
    </alternativeName>
    <alternativeName>
        <fullName evidence="9">Thioredoxin peroxidase</fullName>
    </alternativeName>
</protein>
<dbReference type="Pfam" id="PF00578">
    <property type="entry name" value="AhpC-TSA"/>
    <property type="match status" value="1"/>
</dbReference>
<keyword evidence="4" id="KW-0575">Peroxidase</keyword>